<evidence type="ECO:0000313" key="1">
    <source>
        <dbReference type="EMBL" id="GAJ20101.1"/>
    </source>
</evidence>
<comment type="caution">
    <text evidence="1">The sequence shown here is derived from an EMBL/GenBank/DDBJ whole genome shotgun (WGS) entry which is preliminary data.</text>
</comment>
<gene>
    <name evidence="1" type="ORF">S12H4_62603</name>
</gene>
<proteinExistence type="predicted"/>
<dbReference type="AlphaFoldDB" id="X1VSF2"/>
<feature type="non-terminal residue" evidence="1">
    <location>
        <position position="1"/>
    </location>
</feature>
<accession>X1VSF2</accession>
<organism evidence="1">
    <name type="scientific">marine sediment metagenome</name>
    <dbReference type="NCBI Taxonomy" id="412755"/>
    <lineage>
        <taxon>unclassified sequences</taxon>
        <taxon>metagenomes</taxon>
        <taxon>ecological metagenomes</taxon>
    </lineage>
</organism>
<dbReference type="EMBL" id="BARW01042083">
    <property type="protein sequence ID" value="GAJ20101.1"/>
    <property type="molecule type" value="Genomic_DNA"/>
</dbReference>
<protein>
    <submittedName>
        <fullName evidence="1">Uncharacterized protein</fullName>
    </submittedName>
</protein>
<sequence length="66" mass="7432">IDMTDVAAWQEKSYWQQASWLIREDGRVIPSNHFQANALRIEADLQELSLQMKLLEAEGAEGSGGE</sequence>
<reference evidence="1" key="1">
    <citation type="journal article" date="2014" name="Front. Microbiol.">
        <title>High frequency of phylogenetically diverse reductive dehalogenase-homologous genes in deep subseafloor sedimentary metagenomes.</title>
        <authorList>
            <person name="Kawai M."/>
            <person name="Futagami T."/>
            <person name="Toyoda A."/>
            <person name="Takaki Y."/>
            <person name="Nishi S."/>
            <person name="Hori S."/>
            <person name="Arai W."/>
            <person name="Tsubouchi T."/>
            <person name="Morono Y."/>
            <person name="Uchiyama I."/>
            <person name="Ito T."/>
            <person name="Fujiyama A."/>
            <person name="Inagaki F."/>
            <person name="Takami H."/>
        </authorList>
    </citation>
    <scope>NUCLEOTIDE SEQUENCE</scope>
    <source>
        <strain evidence="1">Expedition CK06-06</strain>
    </source>
</reference>
<name>X1VSF2_9ZZZZ</name>